<dbReference type="PANTHER" id="PTHR42933:SF3">
    <property type="entry name" value="TYPE I RESTRICTION ENZYME MJAVIII METHYLASE SUBUNIT"/>
    <property type="match status" value="1"/>
</dbReference>
<dbReference type="InterPro" id="IPR038333">
    <property type="entry name" value="T1MK-like_N_sf"/>
</dbReference>
<reference evidence="11 12" key="1">
    <citation type="submission" date="2016-08" db="EMBL/GenBank/DDBJ databases">
        <title>Characterization and recognition of Brachyspira hampsonii sp. nov., a novel intestinal spirochete that is pathogenic to pigs.</title>
        <authorList>
            <person name="Mirajkar N."/>
            <person name="La T."/>
            <person name="Phillips N."/>
            <person name="Hampson D."/>
            <person name="Gebhart C."/>
        </authorList>
    </citation>
    <scope>NUCLEOTIDE SEQUENCE [LARGE SCALE GENOMIC DNA]</scope>
    <source>
        <strain evidence="11 12">P280/1</strain>
    </source>
</reference>
<dbReference type="EMBL" id="MDCO01000015">
    <property type="protein sequence ID" value="OEJ13025.1"/>
    <property type="molecule type" value="Genomic_DNA"/>
</dbReference>
<evidence type="ECO:0000256" key="6">
    <source>
        <dbReference type="ARBA" id="ARBA00022747"/>
    </source>
</evidence>
<organism evidence="11 12">
    <name type="scientific">Brachyspira hampsonii</name>
    <dbReference type="NCBI Taxonomy" id="1287055"/>
    <lineage>
        <taxon>Bacteria</taxon>
        <taxon>Pseudomonadati</taxon>
        <taxon>Spirochaetota</taxon>
        <taxon>Spirochaetia</taxon>
        <taxon>Brachyspirales</taxon>
        <taxon>Brachyspiraceae</taxon>
        <taxon>Brachyspira</taxon>
    </lineage>
</organism>
<dbReference type="RefSeq" id="WP_069727620.1">
    <property type="nucleotide sequence ID" value="NZ_MDCO01000015.1"/>
</dbReference>
<feature type="domain" description="DNA methylase adenine-specific" evidence="9">
    <location>
        <begin position="157"/>
        <end position="464"/>
    </location>
</feature>
<dbReference type="PANTHER" id="PTHR42933">
    <property type="entry name" value="SLR6095 PROTEIN"/>
    <property type="match status" value="1"/>
</dbReference>
<name>A0A1E5NA65_9SPIR</name>
<feature type="coiled-coil region" evidence="8">
    <location>
        <begin position="468"/>
        <end position="495"/>
    </location>
</feature>
<proteinExistence type="inferred from homology"/>
<feature type="domain" description="N6 adenine-specific DNA methyltransferase N-terminal" evidence="10">
    <location>
        <begin position="9"/>
        <end position="143"/>
    </location>
</feature>
<evidence type="ECO:0000256" key="5">
    <source>
        <dbReference type="ARBA" id="ARBA00022691"/>
    </source>
</evidence>
<dbReference type="Gene3D" id="3.40.50.150">
    <property type="entry name" value="Vaccinia Virus protein VP39"/>
    <property type="match status" value="1"/>
</dbReference>
<gene>
    <name evidence="11" type="ORF">BFL38_00200</name>
</gene>
<evidence type="ECO:0000256" key="3">
    <source>
        <dbReference type="ARBA" id="ARBA00022603"/>
    </source>
</evidence>
<dbReference type="NCBIfam" id="TIGR00497">
    <property type="entry name" value="hsdM"/>
    <property type="match status" value="1"/>
</dbReference>
<evidence type="ECO:0000313" key="12">
    <source>
        <dbReference type="Proteomes" id="UP000095247"/>
    </source>
</evidence>
<dbReference type="Pfam" id="PF02384">
    <property type="entry name" value="N6_Mtase"/>
    <property type="match status" value="1"/>
</dbReference>
<evidence type="ECO:0000256" key="2">
    <source>
        <dbReference type="ARBA" id="ARBA00011900"/>
    </source>
</evidence>
<dbReference type="InterPro" id="IPR004546">
    <property type="entry name" value="Restrct_endonuc_T1M"/>
</dbReference>
<dbReference type="InterPro" id="IPR022749">
    <property type="entry name" value="D12N6_MeTrfase_N"/>
</dbReference>
<dbReference type="Gene3D" id="1.20.1260.30">
    <property type="match status" value="1"/>
</dbReference>
<dbReference type="AlphaFoldDB" id="A0A1E5NA65"/>
<evidence type="ECO:0000256" key="7">
    <source>
        <dbReference type="ARBA" id="ARBA00047942"/>
    </source>
</evidence>
<comment type="catalytic activity">
    <reaction evidence="7">
        <text>a 2'-deoxyadenosine in DNA + S-adenosyl-L-methionine = an N(6)-methyl-2'-deoxyadenosine in DNA + S-adenosyl-L-homocysteine + H(+)</text>
        <dbReference type="Rhea" id="RHEA:15197"/>
        <dbReference type="Rhea" id="RHEA-COMP:12418"/>
        <dbReference type="Rhea" id="RHEA-COMP:12419"/>
        <dbReference type="ChEBI" id="CHEBI:15378"/>
        <dbReference type="ChEBI" id="CHEBI:57856"/>
        <dbReference type="ChEBI" id="CHEBI:59789"/>
        <dbReference type="ChEBI" id="CHEBI:90615"/>
        <dbReference type="ChEBI" id="CHEBI:90616"/>
        <dbReference type="EC" id="2.1.1.72"/>
    </reaction>
</comment>
<accession>A0A1E5NA65</accession>
<protein>
    <recommendedName>
        <fullName evidence="2">site-specific DNA-methyltransferase (adenine-specific)</fullName>
        <ecNumber evidence="2">2.1.1.72</ecNumber>
    </recommendedName>
</protein>
<dbReference type="EC" id="2.1.1.72" evidence="2"/>
<keyword evidence="6" id="KW-0680">Restriction system</keyword>
<dbReference type="InterPro" id="IPR051537">
    <property type="entry name" value="DNA_Adenine_Mtase"/>
</dbReference>
<dbReference type="InterPro" id="IPR029063">
    <property type="entry name" value="SAM-dependent_MTases_sf"/>
</dbReference>
<evidence type="ECO:0000256" key="4">
    <source>
        <dbReference type="ARBA" id="ARBA00022679"/>
    </source>
</evidence>
<dbReference type="PROSITE" id="PS00092">
    <property type="entry name" value="N6_MTASE"/>
    <property type="match status" value="1"/>
</dbReference>
<dbReference type="Pfam" id="PF12161">
    <property type="entry name" value="HsdM_N"/>
    <property type="match status" value="1"/>
</dbReference>
<keyword evidence="8" id="KW-0175">Coiled coil</keyword>
<keyword evidence="4" id="KW-0808">Transferase</keyword>
<evidence type="ECO:0000256" key="8">
    <source>
        <dbReference type="SAM" id="Coils"/>
    </source>
</evidence>
<dbReference type="Proteomes" id="UP000095247">
    <property type="component" value="Unassembled WGS sequence"/>
</dbReference>
<keyword evidence="3" id="KW-0489">Methyltransferase</keyword>
<evidence type="ECO:0000256" key="1">
    <source>
        <dbReference type="ARBA" id="ARBA00006594"/>
    </source>
</evidence>
<sequence length="498" mass="57278">MKTTKEVVENIVWKACDTFRGSIDSSVYKDYILSMLFVKYLSDFVKEKTEELRKEYKDNEGILSRMIERLDYKISETANFDYLYSIREENNIGERINTALREIEKQNQSKFEGIFNNIDFNDSNKFGNTKTRNSILKNLLEDFNDPALDLSPSALENNDVMGDAYEYLIKNFASDAGKKGGEFFTPPEVSMLIAKIVTLNIKDGVKVYDPTCGSGSLLVKVYKELRGENCSVYGQEKNSQTYSLCRMNMYLHEIGDKGMIEWGDTIKEPKFLDKNGNLEKFDIVVANPPFSLDKWGEETAVKDQYNRFEYGIPPKSKGDYAFVLHMINSMSENGITAVVMPHGVLFRGASEGIIRERIINENLLDAVIGLPNNLFYGTSIPACILILKKNRKEKDILFIDASVEYEKGKNQNRLRDEDIEKIVKAYKDRKNIEKYSKSASLEEIKENEYNLNIPRYIDSFEDEEHVDLKSINKEITALEKERETLSGKLEDFLKDIKL</sequence>
<dbReference type="SUPFAM" id="SSF53335">
    <property type="entry name" value="S-adenosyl-L-methionine-dependent methyltransferases"/>
    <property type="match status" value="1"/>
</dbReference>
<dbReference type="GO" id="GO:0032259">
    <property type="term" value="P:methylation"/>
    <property type="evidence" value="ECO:0007669"/>
    <property type="project" value="UniProtKB-KW"/>
</dbReference>
<keyword evidence="5" id="KW-0949">S-adenosyl-L-methionine</keyword>
<dbReference type="InterPro" id="IPR002052">
    <property type="entry name" value="DNA_methylase_N6_adenine_CS"/>
</dbReference>
<dbReference type="GO" id="GO:0003677">
    <property type="term" value="F:DNA binding"/>
    <property type="evidence" value="ECO:0007669"/>
    <property type="project" value="InterPro"/>
</dbReference>
<evidence type="ECO:0000259" key="9">
    <source>
        <dbReference type="Pfam" id="PF02384"/>
    </source>
</evidence>
<dbReference type="GO" id="GO:0009307">
    <property type="term" value="P:DNA restriction-modification system"/>
    <property type="evidence" value="ECO:0007669"/>
    <property type="project" value="UniProtKB-KW"/>
</dbReference>
<dbReference type="GO" id="GO:0008170">
    <property type="term" value="F:N-methyltransferase activity"/>
    <property type="evidence" value="ECO:0007669"/>
    <property type="project" value="InterPro"/>
</dbReference>
<dbReference type="InterPro" id="IPR003356">
    <property type="entry name" value="DNA_methylase_A-5"/>
</dbReference>
<comment type="similarity">
    <text evidence="1">Belongs to the N(4)/N(6)-methyltransferase family.</text>
</comment>
<evidence type="ECO:0000259" key="10">
    <source>
        <dbReference type="Pfam" id="PF12161"/>
    </source>
</evidence>
<dbReference type="PRINTS" id="PR00507">
    <property type="entry name" value="N12N6MTFRASE"/>
</dbReference>
<evidence type="ECO:0000313" key="11">
    <source>
        <dbReference type="EMBL" id="OEJ13025.1"/>
    </source>
</evidence>
<comment type="caution">
    <text evidence="11">The sequence shown here is derived from an EMBL/GenBank/DDBJ whole genome shotgun (WGS) entry which is preliminary data.</text>
</comment>
<dbReference type="GO" id="GO:0009007">
    <property type="term" value="F:site-specific DNA-methyltransferase (adenine-specific) activity"/>
    <property type="evidence" value="ECO:0007669"/>
    <property type="project" value="UniProtKB-EC"/>
</dbReference>